<reference evidence="2 3" key="1">
    <citation type="submission" date="2015-06" db="EMBL/GenBank/DDBJ databases">
        <title>Draft genome sequence of the purine-degrading Clostridium cylindrosporum HC-1 (DSM 605).</title>
        <authorList>
            <person name="Poehlein A."/>
            <person name="Schiel-Bengelsdorf B."/>
            <person name="Bengelsdorf F."/>
            <person name="Daniel R."/>
            <person name="Duerre P."/>
        </authorList>
    </citation>
    <scope>NUCLEOTIDE SEQUENCE [LARGE SCALE GENOMIC DNA]</scope>
    <source>
        <strain evidence="2 3">DSM 605</strain>
    </source>
</reference>
<evidence type="ECO:0000313" key="3">
    <source>
        <dbReference type="Proteomes" id="UP000036756"/>
    </source>
</evidence>
<feature type="transmembrane region" description="Helical" evidence="1">
    <location>
        <begin position="263"/>
        <end position="288"/>
    </location>
</feature>
<keyword evidence="3" id="KW-1185">Reference proteome</keyword>
<sequence>MSYISRGETYELLDSLNKMGSKINFEEVKKIELKGDRVEYNLILNYIEDIQDDEQRDNLRRNISKFKDLYGSDLQNNFLKIIDYVLLEIPRVNRSRRVDKQIESTSLYIEKLKLSNEEHKSIIAQSQEKMGKMQGDFISILSIFSAVIIAFFGGLNFIASALNAIDKINSYKLTFVILIIGFIMFNIIYMLLYTISKITGRKITIDKIPDKCSKCKKMSFMLCLRYKYPIVYVYNFLTLILCVATLLLYTIDRYNIFTRISYLKANMLIVILSLFILVLLAYIFFIYLKSKKNSCDISECAKSLDS</sequence>
<name>A0A0J8DBE5_CLOCY</name>
<dbReference type="OrthoDB" id="2084384at2"/>
<evidence type="ECO:0000256" key="1">
    <source>
        <dbReference type="SAM" id="Phobius"/>
    </source>
</evidence>
<dbReference type="Proteomes" id="UP000036756">
    <property type="component" value="Unassembled WGS sequence"/>
</dbReference>
<proteinExistence type="predicted"/>
<gene>
    <name evidence="2" type="ORF">CLCY_2c03750</name>
</gene>
<dbReference type="EMBL" id="LFVU01000027">
    <property type="protein sequence ID" value="KMT21613.1"/>
    <property type="molecule type" value="Genomic_DNA"/>
</dbReference>
<feature type="transmembrane region" description="Helical" evidence="1">
    <location>
        <begin position="137"/>
        <end position="159"/>
    </location>
</feature>
<keyword evidence="1" id="KW-0472">Membrane</keyword>
<comment type="caution">
    <text evidence="2">The sequence shown here is derived from an EMBL/GenBank/DDBJ whole genome shotgun (WGS) entry which is preliminary data.</text>
</comment>
<keyword evidence="1" id="KW-1133">Transmembrane helix</keyword>
<accession>A0A0J8DBE5</accession>
<feature type="transmembrane region" description="Helical" evidence="1">
    <location>
        <begin position="171"/>
        <end position="192"/>
    </location>
</feature>
<feature type="transmembrane region" description="Helical" evidence="1">
    <location>
        <begin position="231"/>
        <end position="251"/>
    </location>
</feature>
<evidence type="ECO:0000313" key="2">
    <source>
        <dbReference type="EMBL" id="KMT21613.1"/>
    </source>
</evidence>
<keyword evidence="1" id="KW-0812">Transmembrane</keyword>
<organism evidence="2 3">
    <name type="scientific">Clostridium cylindrosporum DSM 605</name>
    <dbReference type="NCBI Taxonomy" id="1121307"/>
    <lineage>
        <taxon>Bacteria</taxon>
        <taxon>Bacillati</taxon>
        <taxon>Bacillota</taxon>
        <taxon>Clostridia</taxon>
        <taxon>Eubacteriales</taxon>
        <taxon>Clostridiaceae</taxon>
        <taxon>Clostridium</taxon>
    </lineage>
</organism>
<dbReference type="PATRIC" id="fig|1121307.3.peg.1233"/>
<protein>
    <submittedName>
        <fullName evidence="2">Uncharacterized protein</fullName>
    </submittedName>
</protein>
<dbReference type="RefSeq" id="WP_048571033.1">
    <property type="nucleotide sequence ID" value="NZ_LFVU01000027.1"/>
</dbReference>
<dbReference type="AlphaFoldDB" id="A0A0J8DBE5"/>